<dbReference type="KEGG" id="amex:103023191"/>
<dbReference type="Gene3D" id="3.30.70.330">
    <property type="match status" value="2"/>
</dbReference>
<sequence length="1901" mass="211803">MDEFPYPLNVEGPWPATSTKILTSKLQIYFQSRKKSQGGDCEVKICEQSGIATVRFKSEETRDQVLAKGNHSINIEKQVVKLKVFKPSDAENQTQAASGAVAAENDVGTSFQPPVGAEESPKGDPKDESSKECLAYPPQSSAVVLEKLPIHFSRDTLVLLVENISDLLEDEFGLEIIVESNCAVVTFNNPSVSEKFLMESRNNKKFQQYGIVGRALENSRRIKVESLPNQASNKDLLELYFEKWGGAVETITMIPEEQSAIVTFHSHDGVQKVLGKEHNVGQTSVNVYPYFTSLGTALYGKDRPTWSLPKPFTEKIHPALNQFLHQKGLISSICDQMSSYFCELNMDKAEVQISPLPTLLKQKGLTKTHIDGWMKNALDGFQMILSNYAVFEHAVMPSMWATVEKDIRSVVKDKAFLNVNDEHLTLAGMAQDINLLKPILEDFLKKALNQMERDKNTVSETMDIPAAMFSLLLQEGLQHTALAKYPELKHTHKKDTNQLTLQGLSVEIFGVKNWILEKRLRMKDKPLKMDASLLEFLKSADSDELSGHLFTSKGISSVYKVENGDVVLTGSTDSALAEAEKRIHMMLQSRTLSLEDKGVLEKPEWRSLRNNLIDSYNSSKTKTVIIIPSGNKDTLVVTGFKDPVSEVSSNLEMFINKHSRIEKVIRVKSCAVLKFINEKNSEAWAKFVKPNEVKVHFDPRRPLIRLSGERVHVQPVMENFQKMAQSLHTDTLTINKAGAKKYFQEQENLFLIMIKEHRFVIVLAEGDMLEEDEEDEDHYDSGRLDDFGQLSCKVQLPDGVTITVRKADICKFKVDAVVNAANEDLKHIGGLALALLKAAGPSLQDDSDRYVAVNGKVQPGNAITTGAGRLPCKYVVHAVGPRYSDTDSFTAVRRLRQAVRESLKQAIEKQCTTIAVPAISSGIFGFPLELCSETIAKELYAYVEAQSHQGGRRITEIHLVDNNANTVNAMAQAIRKEFADFNPEMMFLQQTRSGGASNRGYSNHGRPYHGRGNRGKSYRGRGAYGHQGAGPRSKEPDDYKANEPMETDAREGLKRPNSNQLTSTLSDDFSRSGLLEKQSTQEGLRINLRKGNIQDATSDVIVNTISEDGDLSSGAVSKALLGAAGPQLQSEASSHLDSFGSSKLNYGDIVVTAGYNLNCQRVFHTVCPFWNRGADAEAEHLLKQIIRDCLKRAEHQKMSSLSFPALGTGNLRFPKDLVSSILLREIHDFSARFTPQHLQEVTVVVHPSDNETVQCFIKSFRGGKPGPITKRAQAGQQPSHTKSPAKSSQSPGLFGVVSTPTLGVHRVQVGHLTLEVSSGDITKERIDAIVNSSNSSFTLKAGVSKAILDAAGSTVEVECAQIVLRSQLQQNELIVTSGGRLPCKHIIHVIGRNNAAAIKDVVYSVLKLCETQKFSSVAFPALGTGQGGISASAVADAMIDAVVDFVKKKKGQHLQSVKFLIFQTSMVPDFHQTMLRRQQEGVEEETGVLNWIKGKFEAVTSLLYGGNSESSANEEFVMVEEEFEPAVFQLCGESQQDLNEAKELINSFIVKEHNSSTVRDSAINHFTREDAEILSNLQRELAVSIQLNKSGQEPVITVEGLTRDVMKVESIIRDMIRKVEKNESRKREAFMVGSMVEWQYLDSRNKLIPFDYLTNYDLEEAFGQKQPRIKIKINNEPYEVNIAQKTAVGKHQRIELKRVDQRDKTSVPLPSHWEDMKGSFVKRVQIQPGTQEYTDVENEFRRTGLNNTILEIERVQNSTLWRSYMIQKNHLDEKNKHKNNEKKLFHGTGSDNIDTIDKQGFNRSYAGMHGAMYGNGAYFAVDPNYSQGYAKQDRLGHKRMYLARVLVGDYTTGKAGLLSPPAKSSSAADLYDSVTDNHRSPSMFVIFHDVQAYPEYLITFQ</sequence>
<dbReference type="OMA" id="HEMAKCN"/>
<dbReference type="CDD" id="cd02903">
    <property type="entry name" value="Macro_BAL-like"/>
    <property type="match status" value="2"/>
</dbReference>
<dbReference type="SUPFAM" id="SSF117839">
    <property type="entry name" value="WWE domain"/>
    <property type="match status" value="1"/>
</dbReference>
<dbReference type="Pfam" id="PF23251">
    <property type="entry name" value="KH_PARP14_4"/>
    <property type="match status" value="1"/>
</dbReference>
<dbReference type="SMART" id="SM00506">
    <property type="entry name" value="A1pp"/>
    <property type="match status" value="3"/>
</dbReference>
<dbReference type="PROSITE" id="PS50918">
    <property type="entry name" value="WWE"/>
    <property type="match status" value="1"/>
</dbReference>
<feature type="compositionally biased region" description="Basic and acidic residues" evidence="8">
    <location>
        <begin position="119"/>
        <end position="131"/>
    </location>
</feature>
<dbReference type="SUPFAM" id="SSF52949">
    <property type="entry name" value="Macro domain-like"/>
    <property type="match status" value="3"/>
</dbReference>
<feature type="compositionally biased region" description="Polar residues" evidence="8">
    <location>
        <begin position="1274"/>
        <end position="1291"/>
    </location>
</feature>
<dbReference type="GO" id="GO:0005737">
    <property type="term" value="C:cytoplasm"/>
    <property type="evidence" value="ECO:0007669"/>
    <property type="project" value="TreeGrafter"/>
</dbReference>
<feature type="compositionally biased region" description="Basic and acidic residues" evidence="8">
    <location>
        <begin position="1032"/>
        <end position="1054"/>
    </location>
</feature>
<evidence type="ECO:0000313" key="14">
    <source>
        <dbReference type="Proteomes" id="UP000694621"/>
    </source>
</evidence>
<dbReference type="PANTHER" id="PTHR14453:SF106">
    <property type="entry name" value="POLY [ADP-RIBOSE] POLYMERASE"/>
    <property type="match status" value="1"/>
</dbReference>
<comment type="subcellular location">
    <subcellularLocation>
        <location evidence="1">Nucleus</location>
    </subcellularLocation>
</comment>
<comment type="similarity">
    <text evidence="6">Belongs to the ARTD/PARP family.</text>
</comment>
<evidence type="ECO:0000256" key="3">
    <source>
        <dbReference type="ARBA" id="ARBA00022679"/>
    </source>
</evidence>
<dbReference type="InterPro" id="IPR057047">
    <property type="entry name" value="PARP14_KH_5"/>
</dbReference>
<feature type="region of interest" description="Disordered" evidence="8">
    <location>
        <begin position="1264"/>
        <end position="1292"/>
    </location>
</feature>
<dbReference type="Gene3D" id="3.40.220.10">
    <property type="entry name" value="Leucine Aminopeptidase, subunit E, domain 1"/>
    <property type="match status" value="3"/>
</dbReference>
<dbReference type="GO" id="GO:1990404">
    <property type="term" value="F:NAD+-protein mono-ADP-ribosyltransferase activity"/>
    <property type="evidence" value="ECO:0007669"/>
    <property type="project" value="TreeGrafter"/>
</dbReference>
<keyword evidence="2 7" id="KW-0328">Glycosyltransferase</keyword>
<dbReference type="InterPro" id="IPR012317">
    <property type="entry name" value="Poly(ADP-ribose)pol_cat_dom"/>
</dbReference>
<feature type="compositionally biased region" description="Basic residues" evidence="8">
    <location>
        <begin position="1006"/>
        <end position="1019"/>
    </location>
</feature>
<dbReference type="Pfam" id="PF23253">
    <property type="entry name" value="KH_PARP14_6"/>
    <property type="match status" value="1"/>
</dbReference>
<dbReference type="Pfam" id="PF00644">
    <property type="entry name" value="PARP"/>
    <property type="match status" value="1"/>
</dbReference>
<dbReference type="InterPro" id="IPR037197">
    <property type="entry name" value="WWE_dom_sf"/>
</dbReference>
<dbReference type="Pfam" id="PF23254">
    <property type="entry name" value="KH_PARP14_8"/>
    <property type="match status" value="1"/>
</dbReference>
<dbReference type="CDD" id="cd01439">
    <property type="entry name" value="TCCD_inducible_PARP_like"/>
    <property type="match status" value="1"/>
</dbReference>
<feature type="region of interest" description="Disordered" evidence="8">
    <location>
        <begin position="95"/>
        <end position="133"/>
    </location>
</feature>
<evidence type="ECO:0000313" key="15">
    <source>
        <dbReference type="Proteomes" id="UP000752171"/>
    </source>
</evidence>
<dbReference type="EC" id="2.4.2.-" evidence="7"/>
<accession>A0A8B9KHB7</accession>
<reference evidence="13" key="2">
    <citation type="submission" date="2025-05" db="UniProtKB">
        <authorList>
            <consortium name="Ensembl"/>
        </authorList>
    </citation>
    <scope>IDENTIFICATION</scope>
</reference>
<dbReference type="EMBL" id="JAICCE010000020">
    <property type="protein sequence ID" value="KAG9263153.1"/>
    <property type="molecule type" value="Genomic_DNA"/>
</dbReference>
<feature type="region of interest" description="Disordered" evidence="8">
    <location>
        <begin position="992"/>
        <end position="1077"/>
    </location>
</feature>
<gene>
    <name evidence="13" type="primary">LOC103023191</name>
    <name evidence="12" type="synonym">PARP14</name>
    <name evidence="12" type="ORF">AMEX_G23154</name>
</gene>
<dbReference type="OrthoDB" id="6133115at2759"/>
<dbReference type="InterPro" id="IPR012677">
    <property type="entry name" value="Nucleotide-bd_a/b_plait_sf"/>
</dbReference>
<evidence type="ECO:0000256" key="1">
    <source>
        <dbReference type="ARBA" id="ARBA00004123"/>
    </source>
</evidence>
<dbReference type="Gene3D" id="3.30.720.50">
    <property type="match status" value="1"/>
</dbReference>
<evidence type="ECO:0000259" key="9">
    <source>
        <dbReference type="PROSITE" id="PS50918"/>
    </source>
</evidence>
<dbReference type="CDD" id="cd02907">
    <property type="entry name" value="Macro_Af1521_BAL-like"/>
    <property type="match status" value="1"/>
</dbReference>
<evidence type="ECO:0000256" key="4">
    <source>
        <dbReference type="ARBA" id="ARBA00023027"/>
    </source>
</evidence>
<dbReference type="SUPFAM" id="SSF56399">
    <property type="entry name" value="ADP-ribosylation"/>
    <property type="match status" value="1"/>
</dbReference>
<dbReference type="Gene3D" id="3.90.228.10">
    <property type="match status" value="1"/>
</dbReference>
<dbReference type="Proteomes" id="UP000752171">
    <property type="component" value="Unassembled WGS sequence"/>
</dbReference>
<dbReference type="FunFam" id="3.90.228.10:FF:000008">
    <property type="entry name" value="Poly [ADP-ribose] polymerase"/>
    <property type="match status" value="1"/>
</dbReference>
<dbReference type="GO" id="GO:0005634">
    <property type="term" value="C:nucleus"/>
    <property type="evidence" value="ECO:0007669"/>
    <property type="project" value="UniProtKB-SubCell"/>
</dbReference>
<keyword evidence="3 7" id="KW-0808">Transferase</keyword>
<feature type="domain" description="Macro" evidence="11">
    <location>
        <begin position="1301"/>
        <end position="1478"/>
    </location>
</feature>
<dbReference type="GO" id="GO:0003714">
    <property type="term" value="F:transcription corepressor activity"/>
    <property type="evidence" value="ECO:0007669"/>
    <property type="project" value="TreeGrafter"/>
</dbReference>
<dbReference type="InterPro" id="IPR057049">
    <property type="entry name" value="PARP14_KH_8"/>
</dbReference>
<keyword evidence="5" id="KW-0539">Nucleus</keyword>
<evidence type="ECO:0000256" key="5">
    <source>
        <dbReference type="ARBA" id="ARBA00023242"/>
    </source>
</evidence>
<dbReference type="Pfam" id="PF22005">
    <property type="entry name" value="WWE_1"/>
    <property type="match status" value="1"/>
</dbReference>
<keyword evidence="4 7" id="KW-0520">NAD</keyword>
<dbReference type="Pfam" id="PF23245">
    <property type="entry name" value="RRM_PARP14_2"/>
    <property type="match status" value="1"/>
</dbReference>
<dbReference type="Pfam" id="PF23248">
    <property type="entry name" value="KH_PARP14_2"/>
    <property type="match status" value="1"/>
</dbReference>
<dbReference type="InterPro" id="IPR057044">
    <property type="entry name" value="PARP14_KH_1"/>
</dbReference>
<dbReference type="GO" id="GO:0003676">
    <property type="term" value="F:nucleic acid binding"/>
    <property type="evidence" value="ECO:0007669"/>
    <property type="project" value="InterPro"/>
</dbReference>
<dbReference type="Pfam" id="PF23252">
    <property type="entry name" value="KH_PARP14_5"/>
    <property type="match status" value="1"/>
</dbReference>
<evidence type="ECO:0000259" key="10">
    <source>
        <dbReference type="PROSITE" id="PS51059"/>
    </source>
</evidence>
<dbReference type="InterPro" id="IPR057051">
    <property type="entry name" value="PARP14_RPM_1"/>
</dbReference>
<evidence type="ECO:0000256" key="7">
    <source>
        <dbReference type="RuleBase" id="RU362114"/>
    </source>
</evidence>
<dbReference type="GO" id="GO:0010629">
    <property type="term" value="P:negative regulation of gene expression"/>
    <property type="evidence" value="ECO:0007669"/>
    <property type="project" value="TreeGrafter"/>
</dbReference>
<dbReference type="Ensembl" id="ENSAMXT00005040061.1">
    <property type="protein sequence ID" value="ENSAMXP00005036744.1"/>
    <property type="gene ID" value="ENSAMXG00005017525.1"/>
</dbReference>
<reference evidence="12 15" key="1">
    <citation type="submission" date="2021-07" db="EMBL/GenBank/DDBJ databases">
        <authorList>
            <person name="Imarazene B."/>
            <person name="Zahm M."/>
            <person name="Klopp C."/>
            <person name="Cabau C."/>
            <person name="Beille S."/>
            <person name="Jouanno E."/>
            <person name="Castinel A."/>
            <person name="Lluch J."/>
            <person name="Gil L."/>
            <person name="Kuchtly C."/>
            <person name="Lopez Roques C."/>
            <person name="Donnadieu C."/>
            <person name="Parrinello H."/>
            <person name="Journot L."/>
            <person name="Du K."/>
            <person name="Schartl M."/>
            <person name="Retaux S."/>
            <person name="Guiguen Y."/>
        </authorList>
    </citation>
    <scope>NUCLEOTIDE SEQUENCE [LARGE SCALE GENOMIC DNA]</scope>
    <source>
        <strain evidence="12">Pach_M1</strain>
        <tissue evidence="12">Testis</tissue>
    </source>
</reference>
<dbReference type="Pfam" id="PF23084">
    <property type="entry name" value="KH_PARP14_1"/>
    <property type="match status" value="1"/>
</dbReference>
<dbReference type="Pfam" id="PF23085">
    <property type="entry name" value="RRM_PARP14_3"/>
    <property type="match status" value="1"/>
</dbReference>
<dbReference type="InterPro" id="IPR054596">
    <property type="entry name" value="PARP14_WWE"/>
</dbReference>
<dbReference type="SUPFAM" id="SSF54928">
    <property type="entry name" value="RNA-binding domain, RBD"/>
    <property type="match status" value="1"/>
</dbReference>
<protein>
    <recommendedName>
        <fullName evidence="7">Poly [ADP-ribose] polymerase</fullName>
        <shortName evidence="7">PARP</shortName>
        <ecNumber evidence="7">2.4.2.-</ecNumber>
    </recommendedName>
</protein>
<dbReference type="InterPro" id="IPR043472">
    <property type="entry name" value="Macro_dom-like"/>
</dbReference>
<evidence type="ECO:0000313" key="13">
    <source>
        <dbReference type="Ensembl" id="ENSAMXP00005036744.1"/>
    </source>
</evidence>
<feature type="domain" description="WWE" evidence="9">
    <location>
        <begin position="1624"/>
        <end position="1702"/>
    </location>
</feature>
<dbReference type="InterPro" id="IPR057043">
    <property type="entry name" value="PARP14_KH_2"/>
</dbReference>
<evidence type="ECO:0000256" key="8">
    <source>
        <dbReference type="SAM" id="MobiDB-lite"/>
    </source>
</evidence>
<feature type="domain" description="Macro" evidence="11">
    <location>
        <begin position="1073"/>
        <end position="1264"/>
    </location>
</feature>
<feature type="compositionally biased region" description="Polar residues" evidence="8">
    <location>
        <begin position="992"/>
        <end position="1001"/>
    </location>
</feature>
<dbReference type="Pfam" id="PF01661">
    <property type="entry name" value="Macro"/>
    <property type="match status" value="3"/>
</dbReference>
<evidence type="ECO:0000313" key="12">
    <source>
        <dbReference type="EMBL" id="KAG9263153.1"/>
    </source>
</evidence>
<dbReference type="InterPro" id="IPR004170">
    <property type="entry name" value="WWE_dom"/>
</dbReference>
<feature type="domain" description="Macro" evidence="11">
    <location>
        <begin position="789"/>
        <end position="978"/>
    </location>
</feature>
<dbReference type="Pfam" id="PF23222">
    <property type="entry name" value="RRM_PARP14_1"/>
    <property type="match status" value="1"/>
</dbReference>
<dbReference type="PROSITE" id="PS51154">
    <property type="entry name" value="MACRO"/>
    <property type="match status" value="3"/>
</dbReference>
<dbReference type="InterPro" id="IPR057046">
    <property type="entry name" value="PARP14_KH_4"/>
</dbReference>
<dbReference type="Proteomes" id="UP000694621">
    <property type="component" value="Unplaced"/>
</dbReference>
<organism evidence="13 14">
    <name type="scientific">Astyanax mexicanus</name>
    <name type="common">Blind cave fish</name>
    <name type="synonym">Astyanax fasciatus mexicanus</name>
    <dbReference type="NCBI Taxonomy" id="7994"/>
    <lineage>
        <taxon>Eukaryota</taxon>
        <taxon>Metazoa</taxon>
        <taxon>Chordata</taxon>
        <taxon>Craniata</taxon>
        <taxon>Vertebrata</taxon>
        <taxon>Euteleostomi</taxon>
        <taxon>Actinopterygii</taxon>
        <taxon>Neopterygii</taxon>
        <taxon>Teleostei</taxon>
        <taxon>Ostariophysi</taxon>
        <taxon>Characiformes</taxon>
        <taxon>Characoidei</taxon>
        <taxon>Acestrorhamphidae</taxon>
        <taxon>Acestrorhamphinae</taxon>
        <taxon>Astyanax</taxon>
    </lineage>
</organism>
<dbReference type="InterPro" id="IPR052056">
    <property type="entry name" value="Mono-ARTD/PARP"/>
</dbReference>
<dbReference type="InterPro" id="IPR057050">
    <property type="entry name" value="RRM_PARP14_2"/>
</dbReference>
<feature type="compositionally biased region" description="Polar residues" evidence="8">
    <location>
        <begin position="1056"/>
        <end position="1067"/>
    </location>
</feature>
<dbReference type="InterPro" id="IPR035979">
    <property type="entry name" value="RBD_domain_sf"/>
</dbReference>
<name>A0A8B9KHB7_ASTMX</name>
<dbReference type="GO" id="GO:0003950">
    <property type="term" value="F:NAD+ poly-ADP-ribosyltransferase activity"/>
    <property type="evidence" value="ECO:0007669"/>
    <property type="project" value="UniProtKB-UniRule"/>
</dbReference>
<dbReference type="Pfam" id="PF23249">
    <property type="entry name" value="KH_PARP14_3"/>
    <property type="match status" value="1"/>
</dbReference>
<dbReference type="InterPro" id="IPR057048">
    <property type="entry name" value="PARP14_KH_6"/>
</dbReference>
<feature type="domain" description="PARP catalytic" evidence="10">
    <location>
        <begin position="1707"/>
        <end position="1901"/>
    </location>
</feature>
<proteinExistence type="inferred from homology"/>
<dbReference type="PANTHER" id="PTHR14453">
    <property type="entry name" value="PARP/ZINC FINGER CCCH TYPE DOMAIN CONTAINING PROTEIN"/>
    <property type="match status" value="1"/>
</dbReference>
<dbReference type="PROSITE" id="PS51059">
    <property type="entry name" value="PARP_CATALYTIC"/>
    <property type="match status" value="1"/>
</dbReference>
<dbReference type="GeneID" id="103023191"/>
<evidence type="ECO:0000256" key="2">
    <source>
        <dbReference type="ARBA" id="ARBA00022676"/>
    </source>
</evidence>
<evidence type="ECO:0000259" key="11">
    <source>
        <dbReference type="PROSITE" id="PS51154"/>
    </source>
</evidence>
<dbReference type="GO" id="GO:0070212">
    <property type="term" value="P:protein poly-ADP-ribosylation"/>
    <property type="evidence" value="ECO:0007669"/>
    <property type="project" value="TreeGrafter"/>
</dbReference>
<dbReference type="InterPro" id="IPR002589">
    <property type="entry name" value="Macro_dom"/>
</dbReference>
<dbReference type="InterPro" id="IPR057045">
    <property type="entry name" value="PARP14_KH_3"/>
</dbReference>
<evidence type="ECO:0000256" key="6">
    <source>
        <dbReference type="ARBA" id="ARBA00024347"/>
    </source>
</evidence>